<dbReference type="SUPFAM" id="SSF52540">
    <property type="entry name" value="P-loop containing nucleoside triphosphate hydrolases"/>
    <property type="match status" value="1"/>
</dbReference>
<dbReference type="Proteomes" id="UP000183997">
    <property type="component" value="Unassembled WGS sequence"/>
</dbReference>
<accession>A0A1M6PNP7</accession>
<organism evidence="2 3">
    <name type="scientific">Desulforamulus aeronauticus DSM 10349</name>
    <dbReference type="NCBI Taxonomy" id="1121421"/>
    <lineage>
        <taxon>Bacteria</taxon>
        <taxon>Bacillati</taxon>
        <taxon>Bacillota</taxon>
        <taxon>Clostridia</taxon>
        <taxon>Eubacteriales</taxon>
        <taxon>Peptococcaceae</taxon>
        <taxon>Desulforamulus</taxon>
    </lineage>
</organism>
<proteinExistence type="predicted"/>
<dbReference type="EMBL" id="FRAR01000006">
    <property type="protein sequence ID" value="SHK09527.1"/>
    <property type="molecule type" value="Genomic_DNA"/>
</dbReference>
<dbReference type="Gene3D" id="3.40.50.300">
    <property type="entry name" value="P-loop containing nucleotide triphosphate hydrolases"/>
    <property type="match status" value="1"/>
</dbReference>
<dbReference type="OrthoDB" id="9786803at2"/>
<dbReference type="NCBIfam" id="TIGR00176">
    <property type="entry name" value="mobB"/>
    <property type="match status" value="1"/>
</dbReference>
<dbReference type="PANTHER" id="PTHR40072:SF1">
    <property type="entry name" value="MOLYBDOPTERIN-GUANINE DINUCLEOTIDE BIOSYNTHESIS ADAPTER PROTEIN"/>
    <property type="match status" value="1"/>
</dbReference>
<dbReference type="RefSeq" id="WP_072910955.1">
    <property type="nucleotide sequence ID" value="NZ_FRAR01000006.1"/>
</dbReference>
<evidence type="ECO:0000259" key="1">
    <source>
        <dbReference type="Pfam" id="PF03205"/>
    </source>
</evidence>
<dbReference type="InterPro" id="IPR004435">
    <property type="entry name" value="MobB_dom"/>
</dbReference>
<dbReference type="STRING" id="1121421.SAMN02745123_00694"/>
<dbReference type="GO" id="GO:0006777">
    <property type="term" value="P:Mo-molybdopterin cofactor biosynthetic process"/>
    <property type="evidence" value="ECO:0007669"/>
    <property type="project" value="InterPro"/>
</dbReference>
<protein>
    <submittedName>
        <fullName evidence="2">Molybdopterin guanine dinucleotide biosynthesis accessory protein MobB</fullName>
    </submittedName>
</protein>
<dbReference type="InterPro" id="IPR052539">
    <property type="entry name" value="MGD_biosynthesis_adapter"/>
</dbReference>
<keyword evidence="3" id="KW-1185">Reference proteome</keyword>
<evidence type="ECO:0000313" key="2">
    <source>
        <dbReference type="EMBL" id="SHK09527.1"/>
    </source>
</evidence>
<name>A0A1M6PNP7_9FIRM</name>
<dbReference type="AlphaFoldDB" id="A0A1M6PNP7"/>
<sequence length="166" mass="18496">MANIPMVSVVGKSDAGKTTFIEKLIKELKYRNIKVCTIKHDVHGFDIDKPGKDTWRHSQAGADTVVISSPQKMAMITRVFEELNLDQIAEIVSDDTDIIITEGYKRSNKPKIEISRSERGTELLCTPDELIGLVSDIPWSIGVPVFQLDDAPGVADLLQDKFKLRS</sequence>
<feature type="domain" description="Molybdopterin-guanine dinucleotide biosynthesis protein B (MobB)" evidence="1">
    <location>
        <begin position="7"/>
        <end position="136"/>
    </location>
</feature>
<dbReference type="GO" id="GO:0005525">
    <property type="term" value="F:GTP binding"/>
    <property type="evidence" value="ECO:0007669"/>
    <property type="project" value="InterPro"/>
</dbReference>
<dbReference type="CDD" id="cd03116">
    <property type="entry name" value="MobB"/>
    <property type="match status" value="1"/>
</dbReference>
<evidence type="ECO:0000313" key="3">
    <source>
        <dbReference type="Proteomes" id="UP000183997"/>
    </source>
</evidence>
<dbReference type="InterPro" id="IPR027417">
    <property type="entry name" value="P-loop_NTPase"/>
</dbReference>
<gene>
    <name evidence="2" type="ORF">SAMN02745123_00694</name>
</gene>
<reference evidence="3" key="1">
    <citation type="submission" date="2016-11" db="EMBL/GenBank/DDBJ databases">
        <authorList>
            <person name="Varghese N."/>
            <person name="Submissions S."/>
        </authorList>
    </citation>
    <scope>NUCLEOTIDE SEQUENCE [LARGE SCALE GENOMIC DNA]</scope>
    <source>
        <strain evidence="3">DSM 10349</strain>
    </source>
</reference>
<dbReference type="PANTHER" id="PTHR40072">
    <property type="entry name" value="MOLYBDOPTERIN-GUANINE DINUCLEOTIDE BIOSYNTHESIS ADAPTER PROTEIN-RELATED"/>
    <property type="match status" value="1"/>
</dbReference>
<dbReference type="Pfam" id="PF03205">
    <property type="entry name" value="MobB"/>
    <property type="match status" value="1"/>
</dbReference>